<organism evidence="8 9">
    <name type="scientific">Aspergillus carbonarius (strain ITEM 5010)</name>
    <dbReference type="NCBI Taxonomy" id="602072"/>
    <lineage>
        <taxon>Eukaryota</taxon>
        <taxon>Fungi</taxon>
        <taxon>Dikarya</taxon>
        <taxon>Ascomycota</taxon>
        <taxon>Pezizomycotina</taxon>
        <taxon>Eurotiomycetes</taxon>
        <taxon>Eurotiomycetidae</taxon>
        <taxon>Eurotiales</taxon>
        <taxon>Aspergillaceae</taxon>
        <taxon>Aspergillus</taxon>
        <taxon>Aspergillus subgen. Circumdati</taxon>
    </lineage>
</organism>
<evidence type="ECO:0000313" key="9">
    <source>
        <dbReference type="Proteomes" id="UP000188318"/>
    </source>
</evidence>
<dbReference type="SMART" id="SM00066">
    <property type="entry name" value="GAL4"/>
    <property type="match status" value="1"/>
</dbReference>
<accession>A0A1R3RQC5</accession>
<dbReference type="AlphaFoldDB" id="A0A1R3RQC5"/>
<dbReference type="CDD" id="cd00067">
    <property type="entry name" value="GAL4"/>
    <property type="match status" value="1"/>
</dbReference>
<protein>
    <recommendedName>
        <fullName evidence="7">Zn(2)-C6 fungal-type domain-containing protein</fullName>
    </recommendedName>
</protein>
<name>A0A1R3RQC5_ASPC5</name>
<dbReference type="GO" id="GO:0009893">
    <property type="term" value="P:positive regulation of metabolic process"/>
    <property type="evidence" value="ECO:0007669"/>
    <property type="project" value="UniProtKB-ARBA"/>
</dbReference>
<gene>
    <name evidence="8" type="ORF">ASPCADRAFT_514912</name>
</gene>
<dbReference type="SUPFAM" id="SSF57701">
    <property type="entry name" value="Zn2/Cys6 DNA-binding domain"/>
    <property type="match status" value="1"/>
</dbReference>
<evidence type="ECO:0000256" key="4">
    <source>
        <dbReference type="ARBA" id="ARBA00023125"/>
    </source>
</evidence>
<dbReference type="InterPro" id="IPR001138">
    <property type="entry name" value="Zn2Cys6_DnaBD"/>
</dbReference>
<proteinExistence type="predicted"/>
<evidence type="ECO:0000313" key="8">
    <source>
        <dbReference type="EMBL" id="OOF96660.1"/>
    </source>
</evidence>
<keyword evidence="9" id="KW-1185">Reference proteome</keyword>
<dbReference type="GO" id="GO:0000981">
    <property type="term" value="F:DNA-binding transcription factor activity, RNA polymerase II-specific"/>
    <property type="evidence" value="ECO:0007669"/>
    <property type="project" value="InterPro"/>
</dbReference>
<dbReference type="PROSITE" id="PS00463">
    <property type="entry name" value="ZN2_CY6_FUNGAL_1"/>
    <property type="match status" value="1"/>
</dbReference>
<dbReference type="GO" id="GO:0005634">
    <property type="term" value="C:nucleus"/>
    <property type="evidence" value="ECO:0007669"/>
    <property type="project" value="UniProtKB-SubCell"/>
</dbReference>
<keyword evidence="3" id="KW-0805">Transcription regulation</keyword>
<dbReference type="PANTHER" id="PTHR47338:SF20">
    <property type="entry name" value="ZN(II)2CYS6 TRANSCRIPTION FACTOR (EUROFUNG)"/>
    <property type="match status" value="1"/>
</dbReference>
<dbReference type="GO" id="GO:0006351">
    <property type="term" value="P:DNA-templated transcription"/>
    <property type="evidence" value="ECO:0007669"/>
    <property type="project" value="InterPro"/>
</dbReference>
<keyword evidence="2" id="KW-0479">Metal-binding</keyword>
<dbReference type="CDD" id="cd12148">
    <property type="entry name" value="fungal_TF_MHR"/>
    <property type="match status" value="1"/>
</dbReference>
<dbReference type="Gene3D" id="4.10.240.10">
    <property type="entry name" value="Zn(2)-C6 fungal-type DNA-binding domain"/>
    <property type="match status" value="1"/>
</dbReference>
<reference evidence="9" key="1">
    <citation type="journal article" date="2017" name="Genome Biol.">
        <title>Comparative genomics reveals high biological diversity and specific adaptations in the industrially and medically important fungal genus Aspergillus.</title>
        <authorList>
            <person name="de Vries R.P."/>
            <person name="Riley R."/>
            <person name="Wiebenga A."/>
            <person name="Aguilar-Osorio G."/>
            <person name="Amillis S."/>
            <person name="Uchima C.A."/>
            <person name="Anderluh G."/>
            <person name="Asadollahi M."/>
            <person name="Askin M."/>
            <person name="Barry K."/>
            <person name="Battaglia E."/>
            <person name="Bayram O."/>
            <person name="Benocci T."/>
            <person name="Braus-Stromeyer S.A."/>
            <person name="Caldana C."/>
            <person name="Canovas D."/>
            <person name="Cerqueira G.C."/>
            <person name="Chen F."/>
            <person name="Chen W."/>
            <person name="Choi C."/>
            <person name="Clum A."/>
            <person name="Dos Santos R.A."/>
            <person name="Damasio A.R."/>
            <person name="Diallinas G."/>
            <person name="Emri T."/>
            <person name="Fekete E."/>
            <person name="Flipphi M."/>
            <person name="Freyberg S."/>
            <person name="Gallo A."/>
            <person name="Gournas C."/>
            <person name="Habgood R."/>
            <person name="Hainaut M."/>
            <person name="Harispe M.L."/>
            <person name="Henrissat B."/>
            <person name="Hilden K.S."/>
            <person name="Hope R."/>
            <person name="Hossain A."/>
            <person name="Karabika E."/>
            <person name="Karaffa L."/>
            <person name="Karanyi Z."/>
            <person name="Krasevec N."/>
            <person name="Kuo A."/>
            <person name="Kusch H."/>
            <person name="LaButti K."/>
            <person name="Lagendijk E.L."/>
            <person name="Lapidus A."/>
            <person name="Levasseur A."/>
            <person name="Lindquist E."/>
            <person name="Lipzen A."/>
            <person name="Logrieco A.F."/>
            <person name="MacCabe A."/>
            <person name="Maekelae M.R."/>
            <person name="Malavazi I."/>
            <person name="Melin P."/>
            <person name="Meyer V."/>
            <person name="Mielnichuk N."/>
            <person name="Miskei M."/>
            <person name="Molnar A.P."/>
            <person name="Mule G."/>
            <person name="Ngan C.Y."/>
            <person name="Orejas M."/>
            <person name="Orosz E."/>
            <person name="Ouedraogo J.P."/>
            <person name="Overkamp K.M."/>
            <person name="Park H.-S."/>
            <person name="Perrone G."/>
            <person name="Piumi F."/>
            <person name="Punt P.J."/>
            <person name="Ram A.F."/>
            <person name="Ramon A."/>
            <person name="Rauscher S."/>
            <person name="Record E."/>
            <person name="Riano-Pachon D.M."/>
            <person name="Robert V."/>
            <person name="Roehrig J."/>
            <person name="Ruller R."/>
            <person name="Salamov A."/>
            <person name="Salih N.S."/>
            <person name="Samson R.A."/>
            <person name="Sandor E."/>
            <person name="Sanguinetti M."/>
            <person name="Schuetze T."/>
            <person name="Sepcic K."/>
            <person name="Shelest E."/>
            <person name="Sherlock G."/>
            <person name="Sophianopoulou V."/>
            <person name="Squina F.M."/>
            <person name="Sun H."/>
            <person name="Susca A."/>
            <person name="Todd R.B."/>
            <person name="Tsang A."/>
            <person name="Unkles S.E."/>
            <person name="van de Wiele N."/>
            <person name="van Rossen-Uffink D."/>
            <person name="Oliveira J.V."/>
            <person name="Vesth T.C."/>
            <person name="Visser J."/>
            <person name="Yu J.-H."/>
            <person name="Zhou M."/>
            <person name="Andersen M.R."/>
            <person name="Archer D.B."/>
            <person name="Baker S.E."/>
            <person name="Benoit I."/>
            <person name="Brakhage A.A."/>
            <person name="Braus G.H."/>
            <person name="Fischer R."/>
            <person name="Frisvad J.C."/>
            <person name="Goldman G.H."/>
            <person name="Houbraken J."/>
            <person name="Oakley B."/>
            <person name="Pocsi I."/>
            <person name="Scazzocchio C."/>
            <person name="Seiboth B."/>
            <person name="vanKuyk P.A."/>
            <person name="Wortman J."/>
            <person name="Dyer P.S."/>
            <person name="Grigoriev I.V."/>
        </authorList>
    </citation>
    <scope>NUCLEOTIDE SEQUENCE [LARGE SCALE GENOMIC DNA]</scope>
    <source>
        <strain evidence="9">ITEM 5010</strain>
    </source>
</reference>
<dbReference type="Pfam" id="PF00172">
    <property type="entry name" value="Zn_clus"/>
    <property type="match status" value="1"/>
</dbReference>
<dbReference type="GO" id="GO:0003677">
    <property type="term" value="F:DNA binding"/>
    <property type="evidence" value="ECO:0007669"/>
    <property type="project" value="UniProtKB-KW"/>
</dbReference>
<evidence type="ECO:0000259" key="7">
    <source>
        <dbReference type="PROSITE" id="PS50048"/>
    </source>
</evidence>
<comment type="subcellular location">
    <subcellularLocation>
        <location evidence="1">Nucleus</location>
    </subcellularLocation>
</comment>
<dbReference type="PROSITE" id="PS50048">
    <property type="entry name" value="ZN2_CY6_FUNGAL_2"/>
    <property type="match status" value="1"/>
</dbReference>
<dbReference type="InterPro" id="IPR050815">
    <property type="entry name" value="TF_fung"/>
</dbReference>
<keyword evidence="4" id="KW-0238">DNA-binding</keyword>
<dbReference type="Proteomes" id="UP000188318">
    <property type="component" value="Unassembled WGS sequence"/>
</dbReference>
<evidence type="ECO:0000256" key="5">
    <source>
        <dbReference type="ARBA" id="ARBA00023163"/>
    </source>
</evidence>
<sequence>MNVRLGVHRARKACTRCRSQKRRCDRATPECGLCRRLRQACHYEERVVPSPSPTPSSSLDAELSLETLSPGHIKDAIVKKLGSAPSDIYSTYTQSIHPWFPILSQTLQDEPLPSWNEAPLDYTLLALCISLLCTSPSSSPEDGMPSKFQAAYLNTKGWIAVIEGLGITSLKIVQARTLVTLFEIAHGFYPAAYISIGTTVRAADALKIHSRLCLPSSPSTADEAEENAVELIRSAIRVLDRYITVQAGPHPSLTRSLTQDVHVPNKTFCATGLEKDRTNPLWRLSRVFEASTLLDSIHNVLQNPTSEQAFNAEEIRLFVETSNSLRTLLVEEIEDADEIYSGGLGLCNTGLLLAYENGTKVQITDGQTLTCNLHATSSLHSILTTITDTVYPFVSGTQAVDFDRLPPFITFLVYKAAGLVTERLWMEVDSSEALRKLRILRGFLKVVSARWLCCQHYLDLLNEDTTPRILISVEGR</sequence>
<evidence type="ECO:0000256" key="6">
    <source>
        <dbReference type="ARBA" id="ARBA00023242"/>
    </source>
</evidence>
<feature type="domain" description="Zn(2)-C6 fungal-type" evidence="7">
    <location>
        <begin position="13"/>
        <end position="43"/>
    </location>
</feature>
<dbReference type="STRING" id="602072.A0A1R3RQC5"/>
<dbReference type="EMBL" id="KV907498">
    <property type="protein sequence ID" value="OOF96660.1"/>
    <property type="molecule type" value="Genomic_DNA"/>
</dbReference>
<dbReference type="OMA" id="LCCEYYL"/>
<dbReference type="VEuPathDB" id="FungiDB:ASPCADRAFT_514912"/>
<dbReference type="InterPro" id="IPR007219">
    <property type="entry name" value="XnlR_reg_dom"/>
</dbReference>
<evidence type="ECO:0000256" key="3">
    <source>
        <dbReference type="ARBA" id="ARBA00023015"/>
    </source>
</evidence>
<dbReference type="InterPro" id="IPR036864">
    <property type="entry name" value="Zn2-C6_fun-type_DNA-bd_sf"/>
</dbReference>
<dbReference type="OrthoDB" id="270167at2759"/>
<dbReference type="Pfam" id="PF04082">
    <property type="entry name" value="Fungal_trans"/>
    <property type="match status" value="1"/>
</dbReference>
<dbReference type="PANTHER" id="PTHR47338">
    <property type="entry name" value="ZN(II)2CYS6 TRANSCRIPTION FACTOR (EUROFUNG)-RELATED"/>
    <property type="match status" value="1"/>
</dbReference>
<dbReference type="GO" id="GO:0008270">
    <property type="term" value="F:zinc ion binding"/>
    <property type="evidence" value="ECO:0007669"/>
    <property type="project" value="InterPro"/>
</dbReference>
<evidence type="ECO:0000256" key="2">
    <source>
        <dbReference type="ARBA" id="ARBA00022723"/>
    </source>
</evidence>
<keyword evidence="5" id="KW-0804">Transcription</keyword>
<keyword evidence="6" id="KW-0539">Nucleus</keyword>
<evidence type="ECO:0000256" key="1">
    <source>
        <dbReference type="ARBA" id="ARBA00004123"/>
    </source>
</evidence>